<dbReference type="PROSITE" id="PS51462">
    <property type="entry name" value="NUDIX"/>
    <property type="match status" value="1"/>
</dbReference>
<dbReference type="Proteomes" id="UP000177080">
    <property type="component" value="Unassembled WGS sequence"/>
</dbReference>
<dbReference type="InterPro" id="IPR020084">
    <property type="entry name" value="NUDIX_hydrolase_CS"/>
</dbReference>
<dbReference type="GO" id="GO:0006754">
    <property type="term" value="P:ATP biosynthetic process"/>
    <property type="evidence" value="ECO:0007669"/>
    <property type="project" value="TreeGrafter"/>
</dbReference>
<proteinExistence type="predicted"/>
<dbReference type="PROSITE" id="PS00893">
    <property type="entry name" value="NUDIX_BOX"/>
    <property type="match status" value="1"/>
</dbReference>
<comment type="caution">
    <text evidence="3">The sequence shown here is derived from an EMBL/GenBank/DDBJ whole genome shotgun (WGS) entry which is preliminary data.</text>
</comment>
<dbReference type="AlphaFoldDB" id="A0A1F4ZB12"/>
<dbReference type="InterPro" id="IPR000086">
    <property type="entry name" value="NUDIX_hydrolase_dom"/>
</dbReference>
<dbReference type="GO" id="GO:0006167">
    <property type="term" value="P:AMP biosynthetic process"/>
    <property type="evidence" value="ECO:0007669"/>
    <property type="project" value="TreeGrafter"/>
</dbReference>
<dbReference type="PANTHER" id="PTHR21340">
    <property type="entry name" value="DIADENOSINE 5,5-P1,P4-TETRAPHOSPHATE PYROPHOSPHOHYDROLASE MUTT"/>
    <property type="match status" value="1"/>
</dbReference>
<organism evidence="3 4">
    <name type="scientific">Candidatus Amesbacteria bacterium RIFCSPLOWO2_01_FULL_48_25</name>
    <dbReference type="NCBI Taxonomy" id="1797259"/>
    <lineage>
        <taxon>Bacteria</taxon>
        <taxon>Candidatus Amesiibacteriota</taxon>
    </lineage>
</organism>
<keyword evidence="1" id="KW-0378">Hydrolase</keyword>
<dbReference type="SUPFAM" id="SSF55811">
    <property type="entry name" value="Nudix"/>
    <property type="match status" value="1"/>
</dbReference>
<dbReference type="Gene3D" id="3.90.79.10">
    <property type="entry name" value="Nucleoside Triphosphate Pyrophosphohydrolase"/>
    <property type="match status" value="1"/>
</dbReference>
<dbReference type="InterPro" id="IPR051325">
    <property type="entry name" value="Nudix_hydrolase_domain"/>
</dbReference>
<gene>
    <name evidence="3" type="ORF">A2989_01010</name>
</gene>
<evidence type="ECO:0000313" key="4">
    <source>
        <dbReference type="Proteomes" id="UP000177080"/>
    </source>
</evidence>
<reference evidence="3 4" key="1">
    <citation type="journal article" date="2016" name="Nat. Commun.">
        <title>Thousands of microbial genomes shed light on interconnected biogeochemical processes in an aquifer system.</title>
        <authorList>
            <person name="Anantharaman K."/>
            <person name="Brown C.T."/>
            <person name="Hug L.A."/>
            <person name="Sharon I."/>
            <person name="Castelle C.J."/>
            <person name="Probst A.J."/>
            <person name="Thomas B.C."/>
            <person name="Singh A."/>
            <person name="Wilkins M.J."/>
            <person name="Karaoz U."/>
            <person name="Brodie E.L."/>
            <person name="Williams K.H."/>
            <person name="Hubbard S.S."/>
            <person name="Banfield J.F."/>
        </authorList>
    </citation>
    <scope>NUCLEOTIDE SEQUENCE [LARGE SCALE GENOMIC DNA]</scope>
</reference>
<evidence type="ECO:0000259" key="2">
    <source>
        <dbReference type="PROSITE" id="PS51462"/>
    </source>
</evidence>
<evidence type="ECO:0000256" key="1">
    <source>
        <dbReference type="ARBA" id="ARBA00022801"/>
    </source>
</evidence>
<dbReference type="Pfam" id="PF00293">
    <property type="entry name" value="NUDIX"/>
    <property type="match status" value="1"/>
</dbReference>
<accession>A0A1F4ZB12</accession>
<dbReference type="CDD" id="cd04662">
    <property type="entry name" value="NUDIX_Hydrolase"/>
    <property type="match status" value="1"/>
</dbReference>
<dbReference type="STRING" id="1797259.A2989_01010"/>
<dbReference type="GO" id="GO:0004081">
    <property type="term" value="F:bis(5'-nucleosyl)-tetraphosphatase (asymmetrical) activity"/>
    <property type="evidence" value="ECO:0007669"/>
    <property type="project" value="TreeGrafter"/>
</dbReference>
<dbReference type="EMBL" id="MEXN01000007">
    <property type="protein sequence ID" value="OGD03395.1"/>
    <property type="molecule type" value="Genomic_DNA"/>
</dbReference>
<name>A0A1F4ZB12_9BACT</name>
<protein>
    <recommendedName>
        <fullName evidence="2">Nudix hydrolase domain-containing protein</fullName>
    </recommendedName>
</protein>
<feature type="domain" description="Nudix hydrolase" evidence="2">
    <location>
        <begin position="6"/>
        <end position="146"/>
    </location>
</feature>
<dbReference type="PANTHER" id="PTHR21340:SF7">
    <property type="entry name" value="NUDIX HYDROLASE DOMAIN-CONTAINING PROTEIN"/>
    <property type="match status" value="1"/>
</dbReference>
<sequence>MPSSTLRKNSAGILLFRHQPDLQIFLVHPGGPFWAKKNMGVWSIPKGEFSPGEDQLQTAKREFFEETGAIISGDFVPLSPVKIQSGKVIYAWSVEGNLDPTQLKSNTFVLFGKSYPEVDRGEWFSLSIAQVKIHPAQAKFLTELSSLLTRI</sequence>
<dbReference type="InterPro" id="IPR015797">
    <property type="entry name" value="NUDIX_hydrolase-like_dom_sf"/>
</dbReference>
<evidence type="ECO:0000313" key="3">
    <source>
        <dbReference type="EMBL" id="OGD03395.1"/>
    </source>
</evidence>